<dbReference type="GO" id="GO:0051959">
    <property type="term" value="F:dynein light intermediate chain binding"/>
    <property type="evidence" value="ECO:0007669"/>
    <property type="project" value="InterPro"/>
</dbReference>
<reference evidence="3" key="4">
    <citation type="journal article" date="2022" name="PLoS Pathog.">
        <title>Chromosome-level genome of Schistosoma haematobium underpins genome-wide explorations of molecular variation.</title>
        <authorList>
            <person name="Stroehlein A.J."/>
            <person name="Korhonen P.K."/>
            <person name="Lee V.V."/>
            <person name="Ralph S.A."/>
            <person name="Mentink-Kane M."/>
            <person name="You H."/>
            <person name="McManus D.P."/>
            <person name="Tchuente L.T."/>
            <person name="Stothard J.R."/>
            <person name="Kaur P."/>
            <person name="Dudchenko O."/>
            <person name="Aiden E.L."/>
            <person name="Yang B."/>
            <person name="Yang H."/>
            <person name="Emery A.M."/>
            <person name="Webster B.L."/>
            <person name="Brindley P.J."/>
            <person name="Rollinson D."/>
            <person name="Chang B.C.H."/>
            <person name="Gasser R.B."/>
            <person name="Young N.D."/>
        </authorList>
    </citation>
    <scope>NUCLEOTIDE SEQUENCE</scope>
</reference>
<dbReference type="Pfam" id="PF18198">
    <property type="entry name" value="AAA_lid_11"/>
    <property type="match status" value="1"/>
</dbReference>
<reference evidence="3" key="1">
    <citation type="journal article" date="2012" name="Nat. Genet.">
        <title>Whole-genome sequence of Schistosoma haematobium.</title>
        <authorList>
            <person name="Young N.D."/>
            <person name="Jex A.R."/>
            <person name="Li B."/>
            <person name="Liu S."/>
            <person name="Yang L."/>
            <person name="Xiong Z."/>
            <person name="Li Y."/>
            <person name="Cantacessi C."/>
            <person name="Hall R.S."/>
            <person name="Xu X."/>
            <person name="Chen F."/>
            <person name="Wu X."/>
            <person name="Zerlotini A."/>
            <person name="Oliveira G."/>
            <person name="Hofmann A."/>
            <person name="Zhang G."/>
            <person name="Fang X."/>
            <person name="Kang Y."/>
            <person name="Campbell B.E."/>
            <person name="Loukas A."/>
            <person name="Ranganathan S."/>
            <person name="Rollinson D."/>
            <person name="Rinaldi G."/>
            <person name="Brindley P.J."/>
            <person name="Yang H."/>
            <person name="Wang J."/>
            <person name="Wang J."/>
            <person name="Gasser R.B."/>
        </authorList>
    </citation>
    <scope>NUCLEOTIDE SEQUENCE</scope>
</reference>
<comment type="caution">
    <text evidence="3">The sequence shown here is derived from an EMBL/GenBank/DDBJ whole genome shotgun (WGS) entry which is preliminary data.</text>
</comment>
<dbReference type="FunFam" id="3.10.490.20:FF:000001">
    <property type="entry name" value="dynein heavy chain 7, axonemal"/>
    <property type="match status" value="1"/>
</dbReference>
<reference evidence="3" key="2">
    <citation type="journal article" date="2019" name="Gigascience">
        <title>High-quality Schistosoma haematobium genome achieved by single-molecule and long-range sequencing.</title>
        <authorList>
            <person name="Stroehlein A.J."/>
            <person name="Korhonen P.K."/>
            <person name="Chong T.M."/>
            <person name="Lim Y.L."/>
            <person name="Chan K.G."/>
            <person name="Webster B."/>
            <person name="Rollinson D."/>
            <person name="Brindley P.J."/>
            <person name="Gasser R.B."/>
            <person name="Young N.D."/>
        </authorList>
    </citation>
    <scope>NUCLEOTIDE SEQUENCE</scope>
</reference>
<dbReference type="InterPro" id="IPR041658">
    <property type="entry name" value="AAA_lid_11"/>
</dbReference>
<dbReference type="Proteomes" id="UP000471633">
    <property type="component" value="Unassembled WGS sequence"/>
</dbReference>
<proteinExistence type="predicted"/>
<evidence type="ECO:0000313" key="4">
    <source>
        <dbReference type="Proteomes" id="UP000471633"/>
    </source>
</evidence>
<dbReference type="GO" id="GO:0007018">
    <property type="term" value="P:microtubule-based movement"/>
    <property type="evidence" value="ECO:0007669"/>
    <property type="project" value="InterPro"/>
</dbReference>
<dbReference type="FunFam" id="1.20.1270.280:FF:000001">
    <property type="entry name" value="dynein heavy chain 7, axonemal"/>
    <property type="match status" value="1"/>
</dbReference>
<dbReference type="PANTHER" id="PTHR22878">
    <property type="entry name" value="DYNEIN HEAVY CHAIN 6, AXONEMAL-LIKE-RELATED"/>
    <property type="match status" value="1"/>
</dbReference>
<dbReference type="InterPro" id="IPR042219">
    <property type="entry name" value="AAA_lid_11_sf"/>
</dbReference>
<feature type="domain" description="Dynein heavy chain C-terminal" evidence="2">
    <location>
        <begin position="182"/>
        <end position="482"/>
    </location>
</feature>
<evidence type="ECO:0000259" key="2">
    <source>
        <dbReference type="Pfam" id="PF18199"/>
    </source>
</evidence>
<dbReference type="InterPro" id="IPR041228">
    <property type="entry name" value="Dynein_C"/>
</dbReference>
<protein>
    <submittedName>
        <fullName evidence="3">Dynein heavy chain 7, axonemal</fullName>
    </submittedName>
</protein>
<feature type="domain" description="Dynein heavy chain AAA lid" evidence="1">
    <location>
        <begin position="37"/>
        <end position="176"/>
    </location>
</feature>
<dbReference type="RefSeq" id="XP_051073529.1">
    <property type="nucleotide sequence ID" value="XM_051214055.1"/>
</dbReference>
<accession>A0A922LVM8</accession>
<dbReference type="Gene3D" id="1.10.8.720">
    <property type="entry name" value="Region D6 of dynein motor"/>
    <property type="match status" value="1"/>
</dbReference>
<dbReference type="AlphaFoldDB" id="A0A922LVM8"/>
<gene>
    <name evidence="3" type="primary">DNAH7_1</name>
    <name evidence="3" type="ORF">MS3_00005972</name>
</gene>
<organism evidence="3 4">
    <name type="scientific">Schistosoma haematobium</name>
    <name type="common">Blood fluke</name>
    <dbReference type="NCBI Taxonomy" id="6185"/>
    <lineage>
        <taxon>Eukaryota</taxon>
        <taxon>Metazoa</taxon>
        <taxon>Spiralia</taxon>
        <taxon>Lophotrochozoa</taxon>
        <taxon>Platyhelminthes</taxon>
        <taxon>Trematoda</taxon>
        <taxon>Digenea</taxon>
        <taxon>Strigeidida</taxon>
        <taxon>Schistosomatoidea</taxon>
        <taxon>Schistosomatidae</taxon>
        <taxon>Schistosoma</taxon>
    </lineage>
</organism>
<dbReference type="GO" id="GO:0030286">
    <property type="term" value="C:dynein complex"/>
    <property type="evidence" value="ECO:0007669"/>
    <property type="project" value="InterPro"/>
</dbReference>
<dbReference type="KEGG" id="shx:MS3_00005972"/>
<dbReference type="PANTHER" id="PTHR22878:SF66">
    <property type="entry name" value="DYNEIN AXONEMAL HEAVY CHAIN 7"/>
    <property type="match status" value="1"/>
</dbReference>
<name>A0A922LVM8_SCHHA</name>
<dbReference type="GO" id="GO:0045505">
    <property type="term" value="F:dynein intermediate chain binding"/>
    <property type="evidence" value="ECO:0007669"/>
    <property type="project" value="InterPro"/>
</dbReference>
<dbReference type="GeneID" id="24589919"/>
<dbReference type="Gene3D" id="1.20.1270.280">
    <property type="match status" value="1"/>
</dbReference>
<dbReference type="CTD" id="24589919"/>
<evidence type="ECO:0000259" key="1">
    <source>
        <dbReference type="Pfam" id="PF18198"/>
    </source>
</evidence>
<sequence length="486" mass="55788">MTNEPPKGLRFNLWRSYLSDPISDQEFFQSCSNKHAWKKLLFGLVFFHAIVQERRKFGPLGWNTPYEFNETDLRISVQQLHMFLGQYSDVQYEALRYLTGECNYGGRVTDEWDRRTLKTVLMRFYCPEVVNEIKHPFDSSGIYYAPEDTEYEGYIDYIKTLPLNPDPEIFGMHQNADITKDQQETNLIFTSTLLTQAKGTSSSGKSLDEIVDGVASDILTRLPLNFDTELVLRKYPTCYEQSMNTVLVQEMVRFNVLLSIIRSSLKNIRLAIKGLVVMSSDLEDVVAAILASKIPKLWMKKSYPSLKPLGSYVNDFLARLKFLQVWYEQGPPSEFWISGFFFTQAFLTGVQQNYARKHTIPIDLLSFEFEVLDDIKYTDAPSEGAYVSGLFVDGARWDRSTKKLAEALPKVLQDPMPPIWLIPIKRSDIKSRPSYTAPVYKTSERRGVLSTTGHSTNFVLPILLTSDKPESHWIMRGVALLCQLDD</sequence>
<evidence type="ECO:0000313" key="3">
    <source>
        <dbReference type="EMBL" id="KAH9594418.1"/>
    </source>
</evidence>
<reference evidence="3" key="3">
    <citation type="submission" date="2021-06" db="EMBL/GenBank/DDBJ databases">
        <title>Chromosome-level genome assembly for S. haematobium.</title>
        <authorList>
            <person name="Stroehlein A.J."/>
        </authorList>
    </citation>
    <scope>NUCLEOTIDE SEQUENCE</scope>
</reference>
<dbReference type="FunFam" id="1.10.8.720:FF:000001">
    <property type="entry name" value="dynein heavy chain 7, axonemal"/>
    <property type="match status" value="1"/>
</dbReference>
<dbReference type="EMBL" id="AMPZ03000001">
    <property type="protein sequence ID" value="KAH9594418.1"/>
    <property type="molecule type" value="Genomic_DNA"/>
</dbReference>
<dbReference type="Pfam" id="PF18199">
    <property type="entry name" value="Dynein_C"/>
    <property type="match status" value="1"/>
</dbReference>
<keyword evidence="4" id="KW-1185">Reference proteome</keyword>
<dbReference type="InterPro" id="IPR026983">
    <property type="entry name" value="DHC"/>
</dbReference>
<dbReference type="InterPro" id="IPR043160">
    <property type="entry name" value="Dynein_C_barrel"/>
</dbReference>
<dbReference type="Gene3D" id="3.10.490.20">
    <property type="match status" value="1"/>
</dbReference>